<keyword evidence="4" id="KW-1185">Reference proteome</keyword>
<dbReference type="InterPro" id="IPR036186">
    <property type="entry name" value="Serpin_sf"/>
</dbReference>
<dbReference type="Pfam" id="PF00079">
    <property type="entry name" value="Serpin"/>
    <property type="match status" value="1"/>
</dbReference>
<dbReference type="InterPro" id="IPR000215">
    <property type="entry name" value="Serpin_fam"/>
</dbReference>
<organismHost>
    <name type="scientific">Papio hamadryas</name>
    <name type="common">Hamadryas baboon</name>
    <dbReference type="NCBI Taxonomy" id="9557"/>
</organismHost>
<name>Q6TUM5_YMTV5</name>
<protein>
    <submittedName>
        <fullName evidence="3">149R</fullName>
    </submittedName>
</protein>
<dbReference type="SUPFAM" id="SSF56574">
    <property type="entry name" value="Serpins"/>
    <property type="match status" value="1"/>
</dbReference>
<evidence type="ECO:0000259" key="2">
    <source>
        <dbReference type="SMART" id="SM00093"/>
    </source>
</evidence>
<reference evidence="3 4" key="1">
    <citation type="journal article" date="1995" name="J. Gen. Virol.">
        <title>Identification and characterization of the thymidine kinase gene of Yaba virus.</title>
        <authorList>
            <person name="Amano H."/>
            <person name="Ueda Y."/>
            <person name="Miyamura T."/>
        </authorList>
    </citation>
    <scope>NUCLEOTIDE SEQUENCE [LARGE SCALE GENOMIC DNA]</scope>
    <source>
        <strain evidence="4">VR587</strain>
    </source>
</reference>
<dbReference type="PROSITE" id="PS00284">
    <property type="entry name" value="SERPIN"/>
    <property type="match status" value="1"/>
</dbReference>
<accession>Q6TUM5</accession>
<dbReference type="CDD" id="cd00172">
    <property type="entry name" value="serpin"/>
    <property type="match status" value="1"/>
</dbReference>
<evidence type="ECO:0000313" key="3">
    <source>
        <dbReference type="EMBL" id="AAR07501.1"/>
    </source>
</evidence>
<comment type="similarity">
    <text evidence="1">Belongs to the serpin family. Poxviruses subfamily.</text>
</comment>
<dbReference type="KEGG" id="vg:2943685"/>
<evidence type="ECO:0000313" key="4">
    <source>
        <dbReference type="Proteomes" id="UP000008596"/>
    </source>
</evidence>
<dbReference type="GO" id="GO:0005615">
    <property type="term" value="C:extracellular space"/>
    <property type="evidence" value="ECO:0007669"/>
    <property type="project" value="InterPro"/>
</dbReference>
<dbReference type="PANTHER" id="PTHR11461">
    <property type="entry name" value="SERINE PROTEASE INHIBITOR, SERPIN"/>
    <property type="match status" value="1"/>
</dbReference>
<dbReference type="PANTHER" id="PTHR11461:SF186">
    <property type="entry name" value="SERPIN B4"/>
    <property type="match status" value="1"/>
</dbReference>
<dbReference type="InterPro" id="IPR042178">
    <property type="entry name" value="Serpin_sf_1"/>
</dbReference>
<dbReference type="Gene3D" id="3.30.497.10">
    <property type="entry name" value="Antithrombin, subunit I, domain 2"/>
    <property type="match status" value="1"/>
</dbReference>
<dbReference type="GO" id="GO:0004867">
    <property type="term" value="F:serine-type endopeptidase inhibitor activity"/>
    <property type="evidence" value="ECO:0007669"/>
    <property type="project" value="InterPro"/>
</dbReference>
<sequence length="309" mass="35570">MSTLLLGASGETAKQMSILVEPDCKSLGDTVLATRIYGDWKLNINPSFMNEVRDKFHLVDFDHDPEKIKKAINLWIKEITNGKITNLIDCIGVDTKLLVANAIYFNEEWKIPFLKENTRLKNFWITESEYKTVNMMHMTDSYSFGYVKSLKFKILEIPYNSGYSMIVILPDKIDHLSMIEEKLSIRNIVEWMNCMKIADVSLMFPKITISESYDLRESLSNIGITKIFSEDAEFNYITRDRNVFVSKFFHKSYVEVTEQGTEAAAATYACVADSGNVLNFNFYADHPFIFLIKDDETFSVLFIGRFCSP</sequence>
<proteinExistence type="inferred from homology"/>
<organism evidence="3 4">
    <name type="scientific">Yaba monkey tumor virus (strain VR587)</name>
    <name type="common">YMTV</name>
    <dbReference type="NCBI Taxonomy" id="928314"/>
    <lineage>
        <taxon>Viruses</taxon>
        <taxon>Varidnaviria</taxon>
        <taxon>Bamfordvirae</taxon>
        <taxon>Nucleocytoviricota</taxon>
        <taxon>Pokkesviricetes</taxon>
        <taxon>Chitovirales</taxon>
        <taxon>Poxviridae</taxon>
        <taxon>Chordopoxvirinae</taxon>
        <taxon>Yatapoxvirus</taxon>
        <taxon>Yatapoxvirus yabapox</taxon>
        <taxon>Yaba monkey tumor virus</taxon>
    </lineage>
</organism>
<dbReference type="Gene3D" id="2.30.39.10">
    <property type="entry name" value="Alpha-1-antitrypsin, domain 1"/>
    <property type="match status" value="1"/>
</dbReference>
<dbReference type="InterPro" id="IPR042185">
    <property type="entry name" value="Serpin_sf_2"/>
</dbReference>
<evidence type="ECO:0000256" key="1">
    <source>
        <dbReference type="ARBA" id="ARBA00008009"/>
    </source>
</evidence>
<dbReference type="InterPro" id="IPR023795">
    <property type="entry name" value="Serpin_CS"/>
</dbReference>
<organismHost>
    <name type="scientific">Erythrocebus patas</name>
    <name type="common">Red guenon</name>
    <name type="synonym">Cercopithecus patas</name>
    <dbReference type="NCBI Taxonomy" id="9538"/>
</organismHost>
<dbReference type="GeneID" id="2943685"/>
<feature type="domain" description="Serpin" evidence="2">
    <location>
        <begin position="1"/>
        <end position="309"/>
    </location>
</feature>
<dbReference type="MEROPS" id="I04.077"/>
<dbReference type="Proteomes" id="UP000008596">
    <property type="component" value="Segment"/>
</dbReference>
<organismHost>
    <name type="scientific">Macaca</name>
    <name type="common">macaques</name>
    <dbReference type="NCBI Taxonomy" id="9539"/>
</organismHost>
<dbReference type="InterPro" id="IPR023796">
    <property type="entry name" value="Serpin_dom"/>
</dbReference>
<reference evidence="3 4" key="3">
    <citation type="journal article" date="2003" name="Proc. Natl. Acad. Sci. U.S.A.">
        <title>A secreted high-affinity inhibitor of human TNF from Tanapox virus.</title>
        <authorList>
            <person name="Brunetti C.R."/>
            <person name="Paulose-Murphy M."/>
            <person name="Singh R."/>
            <person name="Qin J."/>
            <person name="Barrett J.W."/>
            <person name="Tardivel A."/>
            <person name="Schneider P."/>
            <person name="Essani K."/>
            <person name="McFadden G."/>
        </authorList>
    </citation>
    <scope>NUCLEOTIDE SEQUENCE [LARGE SCALE GENOMIC DNA]</scope>
    <source>
        <strain evidence="4">VR587</strain>
    </source>
</reference>
<organismHost>
    <name type="scientific">Homo sapiens</name>
    <name type="common">Human</name>
    <dbReference type="NCBI Taxonomy" id="9606"/>
</organismHost>
<dbReference type="RefSeq" id="NP_938400.1">
    <property type="nucleotide sequence ID" value="NC_005179.1"/>
</dbReference>
<reference evidence="3 4" key="2">
    <citation type="journal article" date="2003" name="J. Virol.">
        <title>Complete genomic sequence and comparative analysis of the tumorigenic poxvirus Yaba monkey tumor virus.</title>
        <authorList>
            <person name="Brunetti C.R."/>
            <person name="Amano H."/>
            <person name="Ueda Y."/>
            <person name="Qin J."/>
            <person name="Miyamura T."/>
            <person name="Suzuki T."/>
            <person name="Li X."/>
            <person name="Barrett J.W."/>
            <person name="McFadden G."/>
        </authorList>
    </citation>
    <scope>NUCLEOTIDE SEQUENCE [LARGE SCALE GENOMIC DNA]</scope>
    <source>
        <strain evidence="4">VR587</strain>
    </source>
</reference>
<dbReference type="EMBL" id="AY386371">
    <property type="protein sequence ID" value="AAR07501.1"/>
    <property type="molecule type" value="Genomic_DNA"/>
</dbReference>
<dbReference type="SMART" id="SM00093">
    <property type="entry name" value="SERPIN"/>
    <property type="match status" value="1"/>
</dbReference>